<name>A0ABT2LSA2_9HYPH</name>
<dbReference type="EMBL" id="JAOCZP010000007">
    <property type="protein sequence ID" value="MCT7377411.1"/>
    <property type="molecule type" value="Genomic_DNA"/>
</dbReference>
<protein>
    <recommendedName>
        <fullName evidence="3">1,4-alpha-glucan branching enzyme</fullName>
    </recommendedName>
</protein>
<accession>A0ABT2LSA2</accession>
<dbReference type="Proteomes" id="UP001320831">
    <property type="component" value="Unassembled WGS sequence"/>
</dbReference>
<keyword evidence="2" id="KW-1185">Reference proteome</keyword>
<evidence type="ECO:0008006" key="3">
    <source>
        <dbReference type="Google" id="ProtNLM"/>
    </source>
</evidence>
<proteinExistence type="predicted"/>
<gene>
    <name evidence="1" type="ORF">N5A92_20550</name>
</gene>
<dbReference type="RefSeq" id="WP_260905899.1">
    <property type="nucleotide sequence ID" value="NZ_JAOCZP010000007.1"/>
</dbReference>
<reference evidence="1 2" key="1">
    <citation type="submission" date="2022-09" db="EMBL/GenBank/DDBJ databases">
        <title>Chelativorans salina sp. nov., a novel slightly halophilic bacterium isolated from a saline lake sediment enrichment.</title>
        <authorList>
            <person name="Gao L."/>
            <person name="Fang B.-Z."/>
            <person name="Li W.-J."/>
        </authorList>
    </citation>
    <scope>NUCLEOTIDE SEQUENCE [LARGE SCALE GENOMIC DNA]</scope>
    <source>
        <strain evidence="1 2">EGI FJ00035</strain>
    </source>
</reference>
<sequence length="87" mass="10212">MSAAVTTTDHEEIRKWAEARGGRPARVKVTRPGGILRIDFGEPEEELEPITWADFFRIFDENNLAFLYQERTDDDRISRFNKLVERD</sequence>
<evidence type="ECO:0000313" key="2">
    <source>
        <dbReference type="Proteomes" id="UP001320831"/>
    </source>
</evidence>
<comment type="caution">
    <text evidence="1">The sequence shown here is derived from an EMBL/GenBank/DDBJ whole genome shotgun (WGS) entry which is preliminary data.</text>
</comment>
<evidence type="ECO:0000313" key="1">
    <source>
        <dbReference type="EMBL" id="MCT7377411.1"/>
    </source>
</evidence>
<organism evidence="1 2">
    <name type="scientific">Chelativorans salis</name>
    <dbReference type="NCBI Taxonomy" id="2978478"/>
    <lineage>
        <taxon>Bacteria</taxon>
        <taxon>Pseudomonadati</taxon>
        <taxon>Pseudomonadota</taxon>
        <taxon>Alphaproteobacteria</taxon>
        <taxon>Hyphomicrobiales</taxon>
        <taxon>Phyllobacteriaceae</taxon>
        <taxon>Chelativorans</taxon>
    </lineage>
</organism>